<gene>
    <name evidence="7" type="ORF">COT62_02675</name>
</gene>
<dbReference type="Gene3D" id="1.25.40.10">
    <property type="entry name" value="Tetratricopeptide repeat domain"/>
    <property type="match status" value="1"/>
</dbReference>
<evidence type="ECO:0000313" key="8">
    <source>
        <dbReference type="Proteomes" id="UP000231198"/>
    </source>
</evidence>
<sequence>MFEENSKVKTSSFAKASEDKRKSKLDIPLSFFYYSLFILAPFIMNPLTSELFEFNKMIFIYGVTACVLFFWCLKMILNRVIIFKRTMFDIPILLFLFSQFASTLFSIDPHTSLFGYYGRFNGGLVSIIAYIVLLYGFVSNFSTKTVIRILKASLVVSFFVILWGLSAKIGYDPTCFLFTERLTNSCWTDQFRPAERMFSTLGQPNWLGAYLAINFFVGLFFLVTGFVKEKNHKNISTLLLYLYLLFNFIGILFTRSRSSLVAVLVGVLIFIIYVFFQWKDSIGQPVVKKFILFVCPFILIVLVFKTGIQSIDKYLSIRTYLNTPKVTPAIGKTQGNVTESFDIRKIVWQGAINLGKKYPFFGTGVETFAYSYYFVRPSEHNLTSEWDYLYNKAHNEFLNYFATTGYVGLLSYCLVIVTVVGYGICRIRSKEESQTKKLFFLSLLLSYLSILITNFFGFSTTTINLFFYLIPGFFLLTSDQFSQPPSSPPLETQGDNLKEKGKKLIMVLLTMSTFGFIILSLVFYVLADIQFAESETLAKSGDYQNASTILNMALKYRYEHVYEDKLSHNLANLAFLASYEKKMDLAKKLIELSKYYNLKSIRASSSNVLYWKTKAKNYYLYYQSDLDTKNLEEAIAAIKTAGKFSPTDPKIPYSLSVFYSLLFDEVKDAKKREVLEKASMNEIEHATVLKPDYRDAYFLKAQLYEKYGQQDAAIRIYRYILNIIDKNDEEIKDQLNRLESKP</sequence>
<dbReference type="Pfam" id="PF04932">
    <property type="entry name" value="Wzy_C"/>
    <property type="match status" value="1"/>
</dbReference>
<keyword evidence="2 5" id="KW-0812">Transmembrane</keyword>
<feature type="transmembrane region" description="Helical" evidence="5">
    <location>
        <begin position="234"/>
        <end position="253"/>
    </location>
</feature>
<dbReference type="InterPro" id="IPR051533">
    <property type="entry name" value="WaaL-like"/>
</dbReference>
<feature type="transmembrane region" description="Helical" evidence="5">
    <location>
        <begin position="290"/>
        <end position="308"/>
    </location>
</feature>
<feature type="transmembrane region" description="Helical" evidence="5">
    <location>
        <begin position="119"/>
        <end position="138"/>
    </location>
</feature>
<name>A0A2H0WSN5_9BACT</name>
<organism evidence="7 8">
    <name type="scientific">Candidatus Roizmanbacteria bacterium CG09_land_8_20_14_0_10_41_9</name>
    <dbReference type="NCBI Taxonomy" id="1974850"/>
    <lineage>
        <taxon>Bacteria</taxon>
        <taxon>Candidatus Roizmaniibacteriota</taxon>
    </lineage>
</organism>
<feature type="transmembrane region" description="Helical" evidence="5">
    <location>
        <begin position="56"/>
        <end position="76"/>
    </location>
</feature>
<comment type="caution">
    <text evidence="7">The sequence shown here is derived from an EMBL/GenBank/DDBJ whole genome shotgun (WGS) entry which is preliminary data.</text>
</comment>
<evidence type="ECO:0000313" key="7">
    <source>
        <dbReference type="EMBL" id="PIS15637.1"/>
    </source>
</evidence>
<feature type="transmembrane region" description="Helical" evidence="5">
    <location>
        <begin position="207"/>
        <end position="227"/>
    </location>
</feature>
<protein>
    <recommendedName>
        <fullName evidence="6">O-antigen ligase-related domain-containing protein</fullName>
    </recommendedName>
</protein>
<dbReference type="PANTHER" id="PTHR37422:SF13">
    <property type="entry name" value="LIPOPOLYSACCHARIDE BIOSYNTHESIS PROTEIN PA4999-RELATED"/>
    <property type="match status" value="1"/>
</dbReference>
<feature type="transmembrane region" description="Helical" evidence="5">
    <location>
        <begin position="437"/>
        <end position="459"/>
    </location>
</feature>
<dbReference type="SUPFAM" id="SSF48452">
    <property type="entry name" value="TPR-like"/>
    <property type="match status" value="2"/>
</dbReference>
<accession>A0A2H0WSN5</accession>
<keyword evidence="4 5" id="KW-0472">Membrane</keyword>
<feature type="transmembrane region" description="Helical" evidence="5">
    <location>
        <begin position="259"/>
        <end position="278"/>
    </location>
</feature>
<dbReference type="GO" id="GO:0016020">
    <property type="term" value="C:membrane"/>
    <property type="evidence" value="ECO:0007669"/>
    <property type="project" value="UniProtKB-SubCell"/>
</dbReference>
<dbReference type="AlphaFoldDB" id="A0A2H0WSN5"/>
<evidence type="ECO:0000256" key="3">
    <source>
        <dbReference type="ARBA" id="ARBA00022989"/>
    </source>
</evidence>
<dbReference type="InterPro" id="IPR011990">
    <property type="entry name" value="TPR-like_helical_dom_sf"/>
</dbReference>
<evidence type="ECO:0000256" key="4">
    <source>
        <dbReference type="ARBA" id="ARBA00023136"/>
    </source>
</evidence>
<proteinExistence type="predicted"/>
<dbReference type="EMBL" id="PEZG01000057">
    <property type="protein sequence ID" value="PIS15637.1"/>
    <property type="molecule type" value="Genomic_DNA"/>
</dbReference>
<keyword evidence="3 5" id="KW-1133">Transmembrane helix</keyword>
<feature type="transmembrane region" description="Helical" evidence="5">
    <location>
        <begin position="504"/>
        <end position="527"/>
    </location>
</feature>
<evidence type="ECO:0000259" key="6">
    <source>
        <dbReference type="Pfam" id="PF04932"/>
    </source>
</evidence>
<feature type="transmembrane region" description="Helical" evidence="5">
    <location>
        <begin position="25"/>
        <end position="44"/>
    </location>
</feature>
<evidence type="ECO:0000256" key="2">
    <source>
        <dbReference type="ARBA" id="ARBA00022692"/>
    </source>
</evidence>
<feature type="transmembrane region" description="Helical" evidence="5">
    <location>
        <begin position="88"/>
        <end position="107"/>
    </location>
</feature>
<dbReference type="InterPro" id="IPR007016">
    <property type="entry name" value="O-antigen_ligase-rel_domated"/>
</dbReference>
<evidence type="ECO:0000256" key="5">
    <source>
        <dbReference type="SAM" id="Phobius"/>
    </source>
</evidence>
<feature type="transmembrane region" description="Helical" evidence="5">
    <location>
        <begin position="150"/>
        <end position="171"/>
    </location>
</feature>
<reference evidence="8" key="1">
    <citation type="submission" date="2017-09" db="EMBL/GenBank/DDBJ databases">
        <title>Depth-based differentiation of microbial function through sediment-hosted aquifers and enrichment of novel symbionts in the deep terrestrial subsurface.</title>
        <authorList>
            <person name="Probst A.J."/>
            <person name="Ladd B."/>
            <person name="Jarett J.K."/>
            <person name="Geller-Mcgrath D.E."/>
            <person name="Sieber C.M.K."/>
            <person name="Emerson J.B."/>
            <person name="Anantharaman K."/>
            <person name="Thomas B.C."/>
            <person name="Malmstrom R."/>
            <person name="Stieglmeier M."/>
            <person name="Klingl A."/>
            <person name="Woyke T."/>
            <person name="Ryan C.M."/>
            <person name="Banfield J.F."/>
        </authorList>
    </citation>
    <scope>NUCLEOTIDE SEQUENCE [LARGE SCALE GENOMIC DNA]</scope>
</reference>
<feature type="transmembrane region" description="Helical" evidence="5">
    <location>
        <begin position="406"/>
        <end position="425"/>
    </location>
</feature>
<dbReference type="Proteomes" id="UP000231198">
    <property type="component" value="Unassembled WGS sequence"/>
</dbReference>
<dbReference type="PANTHER" id="PTHR37422">
    <property type="entry name" value="TEICHURONIC ACID BIOSYNTHESIS PROTEIN TUAE"/>
    <property type="match status" value="1"/>
</dbReference>
<evidence type="ECO:0000256" key="1">
    <source>
        <dbReference type="ARBA" id="ARBA00004141"/>
    </source>
</evidence>
<comment type="subcellular location">
    <subcellularLocation>
        <location evidence="1">Membrane</location>
        <topology evidence="1">Multi-pass membrane protein</topology>
    </subcellularLocation>
</comment>
<feature type="domain" description="O-antigen ligase-related" evidence="6">
    <location>
        <begin position="243"/>
        <end position="412"/>
    </location>
</feature>